<comment type="caution">
    <text evidence="2">The sequence shown here is derived from an EMBL/GenBank/DDBJ whole genome shotgun (WGS) entry which is preliminary data.</text>
</comment>
<dbReference type="InterPro" id="IPR043534">
    <property type="entry name" value="EBDG/EBM"/>
</dbReference>
<dbReference type="Gene3D" id="2.60.40.10">
    <property type="entry name" value="Immunoglobulins"/>
    <property type="match status" value="2"/>
</dbReference>
<name>A0A645HB15_9ZZZZ</name>
<keyword evidence="2" id="KW-0378">Hydrolase</keyword>
<sequence length="157" mass="18266">MDMPALQQLPSTYFLDLRLMDDHGKMIENNFYWLSTKPDIPDFENTTWYWTPNKQHADFSALNSMPRTEIKYNYSINEGSDEVSFEVEVDNSTDKIAFFIEFMLVDEKTGEPVLPVFWSDNYISLLPGEQRVLTGTADTSRLKDTKELKIVMQGLNF</sequence>
<gene>
    <name evidence="2" type="primary">csxA_3</name>
    <name evidence="2" type="ORF">SDC9_183740</name>
</gene>
<evidence type="ECO:0000259" key="1">
    <source>
        <dbReference type="Pfam" id="PF18368"/>
    </source>
</evidence>
<dbReference type="InterPro" id="IPR041351">
    <property type="entry name" value="Ig_GlcNase"/>
</dbReference>
<dbReference type="SUPFAM" id="SSF49303">
    <property type="entry name" value="beta-Galactosidase/glucuronidase domain"/>
    <property type="match status" value="2"/>
</dbReference>
<dbReference type="AlphaFoldDB" id="A0A645HB15"/>
<reference evidence="2" key="1">
    <citation type="submission" date="2019-08" db="EMBL/GenBank/DDBJ databases">
        <authorList>
            <person name="Kucharzyk K."/>
            <person name="Murdoch R.W."/>
            <person name="Higgins S."/>
            <person name="Loffler F."/>
        </authorList>
    </citation>
    <scope>NUCLEOTIDE SEQUENCE</scope>
</reference>
<feature type="domain" description="Exo-beta-D-glucosaminidase Ig-fold" evidence="1">
    <location>
        <begin position="48"/>
        <end position="156"/>
    </location>
</feature>
<dbReference type="PANTHER" id="PTHR43536">
    <property type="entry name" value="MANNOSYLGLYCOPROTEIN ENDO-BETA-MANNOSIDASE"/>
    <property type="match status" value="1"/>
</dbReference>
<proteinExistence type="predicted"/>
<dbReference type="EC" id="3.2.1.165" evidence="2"/>
<dbReference type="GO" id="GO:0052761">
    <property type="term" value="F:exo-1,4-beta-D-glucosaminidase activity"/>
    <property type="evidence" value="ECO:0007669"/>
    <property type="project" value="UniProtKB-EC"/>
</dbReference>
<dbReference type="Pfam" id="PF18368">
    <property type="entry name" value="Ig_GlcNase"/>
    <property type="match status" value="1"/>
</dbReference>
<organism evidence="2">
    <name type="scientific">bioreactor metagenome</name>
    <dbReference type="NCBI Taxonomy" id="1076179"/>
    <lineage>
        <taxon>unclassified sequences</taxon>
        <taxon>metagenomes</taxon>
        <taxon>ecological metagenomes</taxon>
    </lineage>
</organism>
<dbReference type="PANTHER" id="PTHR43536:SF1">
    <property type="entry name" value="MANNOSYLGLYCOPROTEIN ENDO-BETA-MANNOSIDASE"/>
    <property type="match status" value="1"/>
</dbReference>
<dbReference type="InterPro" id="IPR013783">
    <property type="entry name" value="Ig-like_fold"/>
</dbReference>
<dbReference type="InterPro" id="IPR036156">
    <property type="entry name" value="Beta-gal/glucu_dom_sf"/>
</dbReference>
<keyword evidence="2" id="KW-0326">Glycosidase</keyword>
<protein>
    <submittedName>
        <fullName evidence="2">Exo-beta-D-glucosaminidase</fullName>
        <ecNumber evidence="2">3.2.1.165</ecNumber>
    </submittedName>
</protein>
<evidence type="ECO:0000313" key="2">
    <source>
        <dbReference type="EMBL" id="MPN36231.1"/>
    </source>
</evidence>
<dbReference type="EMBL" id="VSSQ01090246">
    <property type="protein sequence ID" value="MPN36231.1"/>
    <property type="molecule type" value="Genomic_DNA"/>
</dbReference>
<accession>A0A645HB15</accession>